<feature type="transmembrane region" description="Helical" evidence="1">
    <location>
        <begin position="95"/>
        <end position="113"/>
    </location>
</feature>
<dbReference type="AlphaFoldDB" id="A0A9D2ZTE4"/>
<evidence type="ECO:0000313" key="2">
    <source>
        <dbReference type="EMBL" id="HJD52205.1"/>
    </source>
</evidence>
<keyword evidence="1" id="KW-0472">Membrane</keyword>
<gene>
    <name evidence="2" type="ORF">IAA93_00535</name>
</gene>
<evidence type="ECO:0000256" key="1">
    <source>
        <dbReference type="SAM" id="Phobius"/>
    </source>
</evidence>
<reference evidence="2" key="1">
    <citation type="journal article" date="2021" name="PeerJ">
        <title>Extensive microbial diversity within the chicken gut microbiome revealed by metagenomics and culture.</title>
        <authorList>
            <person name="Gilroy R."/>
            <person name="Ravi A."/>
            <person name="Getino M."/>
            <person name="Pursley I."/>
            <person name="Horton D.L."/>
            <person name="Alikhan N.F."/>
            <person name="Baker D."/>
            <person name="Gharbi K."/>
            <person name="Hall N."/>
            <person name="Watson M."/>
            <person name="Adriaenssens E.M."/>
            <person name="Foster-Nyarko E."/>
            <person name="Jarju S."/>
            <person name="Secka A."/>
            <person name="Antonio M."/>
            <person name="Oren A."/>
            <person name="Chaudhuri R.R."/>
            <person name="La Ragione R."/>
            <person name="Hildebrand F."/>
            <person name="Pallen M.J."/>
        </authorList>
    </citation>
    <scope>NUCLEOTIDE SEQUENCE</scope>
    <source>
        <strain evidence="2">MalCec1-1739</strain>
    </source>
</reference>
<name>A0A9D2ZTE4_9BACT</name>
<keyword evidence="1" id="KW-1133">Transmembrane helix</keyword>
<comment type="caution">
    <text evidence="2">The sequence shown here is derived from an EMBL/GenBank/DDBJ whole genome shotgun (WGS) entry which is preliminary data.</text>
</comment>
<sequence length="119" mass="13045">MRILFVVLGYMALALGLVGIAVPLLPTTPLLLLSSCLFLKGSPRLHARLLAMPRVGAYIRQFEATRAIPLRAKVLAVVMMSASFVFLIVCVAESWWLRLVLALAAVAVGWHILSYKTAR</sequence>
<dbReference type="PANTHER" id="PTHR35813:SF1">
    <property type="entry name" value="INNER MEMBRANE PROTEIN YBAN"/>
    <property type="match status" value="1"/>
</dbReference>
<dbReference type="PIRSF" id="PIRSF016789">
    <property type="entry name" value="DUF454"/>
    <property type="match status" value="1"/>
</dbReference>
<dbReference type="Pfam" id="PF04304">
    <property type="entry name" value="DUF454"/>
    <property type="match status" value="1"/>
</dbReference>
<feature type="transmembrane region" description="Helical" evidence="1">
    <location>
        <begin position="70"/>
        <end position="89"/>
    </location>
</feature>
<keyword evidence="1" id="KW-0812">Transmembrane</keyword>
<feature type="transmembrane region" description="Helical" evidence="1">
    <location>
        <begin position="12"/>
        <end position="39"/>
    </location>
</feature>
<dbReference type="PANTHER" id="PTHR35813">
    <property type="entry name" value="INNER MEMBRANE PROTEIN YBAN"/>
    <property type="match status" value="1"/>
</dbReference>
<dbReference type="EMBL" id="DWUP01000011">
    <property type="protein sequence ID" value="HJD52205.1"/>
    <property type="molecule type" value="Genomic_DNA"/>
</dbReference>
<proteinExistence type="predicted"/>
<dbReference type="Proteomes" id="UP000787625">
    <property type="component" value="Unassembled WGS sequence"/>
</dbReference>
<dbReference type="GO" id="GO:0005886">
    <property type="term" value="C:plasma membrane"/>
    <property type="evidence" value="ECO:0007669"/>
    <property type="project" value="TreeGrafter"/>
</dbReference>
<organism evidence="2 3">
    <name type="scientific">Candidatus Avibacteroides avistercoris</name>
    <dbReference type="NCBI Taxonomy" id="2840690"/>
    <lineage>
        <taxon>Bacteria</taxon>
        <taxon>Pseudomonadati</taxon>
        <taxon>Bacteroidota</taxon>
        <taxon>Bacteroidia</taxon>
        <taxon>Bacteroidales</taxon>
        <taxon>Bacteroidaceae</taxon>
        <taxon>Bacteroidaceae incertae sedis</taxon>
        <taxon>Candidatus Avibacteroides</taxon>
    </lineage>
</organism>
<protein>
    <submittedName>
        <fullName evidence="2">YbaN family protein</fullName>
    </submittedName>
</protein>
<dbReference type="InterPro" id="IPR007401">
    <property type="entry name" value="DUF454"/>
</dbReference>
<evidence type="ECO:0000313" key="3">
    <source>
        <dbReference type="Proteomes" id="UP000787625"/>
    </source>
</evidence>
<reference evidence="2" key="2">
    <citation type="submission" date="2021-04" db="EMBL/GenBank/DDBJ databases">
        <authorList>
            <person name="Gilroy R."/>
        </authorList>
    </citation>
    <scope>NUCLEOTIDE SEQUENCE</scope>
    <source>
        <strain evidence="2">MalCec1-1739</strain>
    </source>
</reference>
<accession>A0A9D2ZTE4</accession>